<protein>
    <submittedName>
        <fullName evidence="2">Uncharacterized protein</fullName>
    </submittedName>
</protein>
<keyword evidence="3" id="KW-1185">Reference proteome</keyword>
<dbReference type="AlphaFoldDB" id="A0AAQ3RQB8"/>
<reference evidence="2 3" key="1">
    <citation type="journal article" date="2023" name="Life. Sci Alliance">
        <title>Evolutionary insights into 3D genome organization and epigenetic landscape of Vigna mungo.</title>
        <authorList>
            <person name="Junaid A."/>
            <person name="Singh B."/>
            <person name="Bhatia S."/>
        </authorList>
    </citation>
    <scope>NUCLEOTIDE SEQUENCE [LARGE SCALE GENOMIC DNA]</scope>
    <source>
        <strain evidence="2">Urdbean</strain>
    </source>
</reference>
<evidence type="ECO:0000256" key="1">
    <source>
        <dbReference type="SAM" id="MobiDB-lite"/>
    </source>
</evidence>
<feature type="compositionally biased region" description="Polar residues" evidence="1">
    <location>
        <begin position="57"/>
        <end position="66"/>
    </location>
</feature>
<evidence type="ECO:0000313" key="3">
    <source>
        <dbReference type="Proteomes" id="UP001374535"/>
    </source>
</evidence>
<evidence type="ECO:0000313" key="2">
    <source>
        <dbReference type="EMBL" id="WVZ01233.1"/>
    </source>
</evidence>
<name>A0AAQ3RQB8_VIGMU</name>
<dbReference type="Proteomes" id="UP001374535">
    <property type="component" value="Chromosome 8"/>
</dbReference>
<accession>A0AAQ3RQB8</accession>
<feature type="region of interest" description="Disordered" evidence="1">
    <location>
        <begin position="47"/>
        <end position="69"/>
    </location>
</feature>
<proteinExistence type="predicted"/>
<gene>
    <name evidence="2" type="ORF">V8G54_027302</name>
</gene>
<dbReference type="EMBL" id="CP144693">
    <property type="protein sequence ID" value="WVZ01233.1"/>
    <property type="molecule type" value="Genomic_DNA"/>
</dbReference>
<organism evidence="2 3">
    <name type="scientific">Vigna mungo</name>
    <name type="common">Black gram</name>
    <name type="synonym">Phaseolus mungo</name>
    <dbReference type="NCBI Taxonomy" id="3915"/>
    <lineage>
        <taxon>Eukaryota</taxon>
        <taxon>Viridiplantae</taxon>
        <taxon>Streptophyta</taxon>
        <taxon>Embryophyta</taxon>
        <taxon>Tracheophyta</taxon>
        <taxon>Spermatophyta</taxon>
        <taxon>Magnoliopsida</taxon>
        <taxon>eudicotyledons</taxon>
        <taxon>Gunneridae</taxon>
        <taxon>Pentapetalae</taxon>
        <taxon>rosids</taxon>
        <taxon>fabids</taxon>
        <taxon>Fabales</taxon>
        <taxon>Fabaceae</taxon>
        <taxon>Papilionoideae</taxon>
        <taxon>50 kb inversion clade</taxon>
        <taxon>NPAAA clade</taxon>
        <taxon>indigoferoid/millettioid clade</taxon>
        <taxon>Phaseoleae</taxon>
        <taxon>Vigna</taxon>
    </lineage>
</organism>
<sequence length="133" mass="14388">MGSGNHRRSSRCRDTRRVHNGCNKQGVSWIGRGEHTTSLAAFPASLREQGSGEEKTASNQSLSSTAKDGRGIGLEPECFSWAAKDKTSCNGKFLFNALIAAWVQRAWRSAPAKPGVFLAIHSSKDPVIGFGHF</sequence>